<proteinExistence type="predicted"/>
<feature type="region of interest" description="Disordered" evidence="1">
    <location>
        <begin position="80"/>
        <end position="128"/>
    </location>
</feature>
<evidence type="ECO:0000256" key="1">
    <source>
        <dbReference type="SAM" id="MobiDB-lite"/>
    </source>
</evidence>
<name>A0A9J6E5W2_RHIMP</name>
<comment type="caution">
    <text evidence="3">The sequence shown here is derived from an EMBL/GenBank/DDBJ whole genome shotgun (WGS) entry which is preliminary data.</text>
</comment>
<accession>A0A9J6E5W2</accession>
<keyword evidence="2" id="KW-1133">Transmembrane helix</keyword>
<sequence>MSTASLVARVRHTNGNTKSAEEKEKRRIKWKYEWPGHTAPVVATRRSTASSGTRSASSVGLRDFEDSVWDAMGSTSNSTAAIEARAKADQKAQRKRPKVSRCFSKTMYPRETSNDGSSSAEEDSRSAIGGVSRCPKTLRYFVMAIIITLLVSGFIIAVVRENARDKANEPQPRSTAVPKKATILYTECPNCTIGANDTYSVEYDDEQQPDTVPDHPVTRRRHTVVEEAATPGRTTRRVDAETATNVSEVKSPPQDAQNASSVVTTETIAEGKRRKRKRRRGGRASTSKRLRIDSTTTTTAVTSEEKHGSHKTTVDNPEFSEWAHVEKGRDVVAHAASTTGRML</sequence>
<evidence type="ECO:0000313" key="4">
    <source>
        <dbReference type="Proteomes" id="UP000821866"/>
    </source>
</evidence>
<dbReference type="EMBL" id="JABSTU010000005">
    <property type="protein sequence ID" value="KAH8029497.1"/>
    <property type="molecule type" value="Genomic_DNA"/>
</dbReference>
<gene>
    <name evidence="3" type="ORF">HPB51_000747</name>
</gene>
<protein>
    <recommendedName>
        <fullName evidence="5">Transmembrane protein</fullName>
    </recommendedName>
</protein>
<evidence type="ECO:0008006" key="5">
    <source>
        <dbReference type="Google" id="ProtNLM"/>
    </source>
</evidence>
<evidence type="ECO:0000256" key="2">
    <source>
        <dbReference type="SAM" id="Phobius"/>
    </source>
</evidence>
<feature type="compositionally biased region" description="Basic residues" evidence="1">
    <location>
        <begin position="272"/>
        <end position="289"/>
    </location>
</feature>
<reference evidence="3" key="2">
    <citation type="submission" date="2021-09" db="EMBL/GenBank/DDBJ databases">
        <authorList>
            <person name="Jia N."/>
            <person name="Wang J."/>
            <person name="Shi W."/>
            <person name="Du L."/>
            <person name="Sun Y."/>
            <person name="Zhan W."/>
            <person name="Jiang J."/>
            <person name="Wang Q."/>
            <person name="Zhang B."/>
            <person name="Ji P."/>
            <person name="Sakyi L.B."/>
            <person name="Cui X."/>
            <person name="Yuan T."/>
            <person name="Jiang B."/>
            <person name="Yang W."/>
            <person name="Lam T.T.-Y."/>
            <person name="Chang Q."/>
            <person name="Ding S."/>
            <person name="Wang X."/>
            <person name="Zhu J."/>
            <person name="Ruan X."/>
            <person name="Zhao L."/>
            <person name="Wei J."/>
            <person name="Que T."/>
            <person name="Du C."/>
            <person name="Cheng J."/>
            <person name="Dai P."/>
            <person name="Han X."/>
            <person name="Huang E."/>
            <person name="Gao Y."/>
            <person name="Liu J."/>
            <person name="Shao H."/>
            <person name="Ye R."/>
            <person name="Li L."/>
            <person name="Wei W."/>
            <person name="Wang X."/>
            <person name="Wang C."/>
            <person name="Huo Q."/>
            <person name="Li W."/>
            <person name="Guo W."/>
            <person name="Chen H."/>
            <person name="Chen S."/>
            <person name="Zhou L."/>
            <person name="Zhou L."/>
            <person name="Ni X."/>
            <person name="Tian J."/>
            <person name="Zhou Y."/>
            <person name="Sheng Y."/>
            <person name="Liu T."/>
            <person name="Pan Y."/>
            <person name="Xia L."/>
            <person name="Li J."/>
            <person name="Zhao F."/>
            <person name="Cao W."/>
        </authorList>
    </citation>
    <scope>NUCLEOTIDE SEQUENCE</scope>
    <source>
        <strain evidence="3">Rmic-2018</strain>
        <tissue evidence="3">Larvae</tissue>
    </source>
</reference>
<keyword evidence="4" id="KW-1185">Reference proteome</keyword>
<evidence type="ECO:0000313" key="3">
    <source>
        <dbReference type="EMBL" id="KAH8029497.1"/>
    </source>
</evidence>
<feature type="transmembrane region" description="Helical" evidence="2">
    <location>
        <begin position="140"/>
        <end position="159"/>
    </location>
</feature>
<organism evidence="3 4">
    <name type="scientific">Rhipicephalus microplus</name>
    <name type="common">Cattle tick</name>
    <name type="synonym">Boophilus microplus</name>
    <dbReference type="NCBI Taxonomy" id="6941"/>
    <lineage>
        <taxon>Eukaryota</taxon>
        <taxon>Metazoa</taxon>
        <taxon>Ecdysozoa</taxon>
        <taxon>Arthropoda</taxon>
        <taxon>Chelicerata</taxon>
        <taxon>Arachnida</taxon>
        <taxon>Acari</taxon>
        <taxon>Parasitiformes</taxon>
        <taxon>Ixodida</taxon>
        <taxon>Ixodoidea</taxon>
        <taxon>Ixodidae</taxon>
        <taxon>Rhipicephalinae</taxon>
        <taxon>Rhipicephalus</taxon>
        <taxon>Boophilus</taxon>
    </lineage>
</organism>
<keyword evidence="2" id="KW-0472">Membrane</keyword>
<feature type="region of interest" description="Disordered" evidence="1">
    <location>
        <begin position="1"/>
        <end position="25"/>
    </location>
</feature>
<keyword evidence="2" id="KW-0812">Transmembrane</keyword>
<reference evidence="3" key="1">
    <citation type="journal article" date="2020" name="Cell">
        <title>Large-Scale Comparative Analyses of Tick Genomes Elucidate Their Genetic Diversity and Vector Capacities.</title>
        <authorList>
            <consortium name="Tick Genome and Microbiome Consortium (TIGMIC)"/>
            <person name="Jia N."/>
            <person name="Wang J."/>
            <person name="Shi W."/>
            <person name="Du L."/>
            <person name="Sun Y."/>
            <person name="Zhan W."/>
            <person name="Jiang J.F."/>
            <person name="Wang Q."/>
            <person name="Zhang B."/>
            <person name="Ji P."/>
            <person name="Bell-Sakyi L."/>
            <person name="Cui X.M."/>
            <person name="Yuan T.T."/>
            <person name="Jiang B.G."/>
            <person name="Yang W.F."/>
            <person name="Lam T.T."/>
            <person name="Chang Q.C."/>
            <person name="Ding S.J."/>
            <person name="Wang X.J."/>
            <person name="Zhu J.G."/>
            <person name="Ruan X.D."/>
            <person name="Zhao L."/>
            <person name="Wei J.T."/>
            <person name="Ye R.Z."/>
            <person name="Que T.C."/>
            <person name="Du C.H."/>
            <person name="Zhou Y.H."/>
            <person name="Cheng J.X."/>
            <person name="Dai P.F."/>
            <person name="Guo W.B."/>
            <person name="Han X.H."/>
            <person name="Huang E.J."/>
            <person name="Li L.F."/>
            <person name="Wei W."/>
            <person name="Gao Y.C."/>
            <person name="Liu J.Z."/>
            <person name="Shao H.Z."/>
            <person name="Wang X."/>
            <person name="Wang C.C."/>
            <person name="Yang T.C."/>
            <person name="Huo Q.B."/>
            <person name="Li W."/>
            <person name="Chen H.Y."/>
            <person name="Chen S.E."/>
            <person name="Zhou L.G."/>
            <person name="Ni X.B."/>
            <person name="Tian J.H."/>
            <person name="Sheng Y."/>
            <person name="Liu T."/>
            <person name="Pan Y.S."/>
            <person name="Xia L.Y."/>
            <person name="Li J."/>
            <person name="Zhao F."/>
            <person name="Cao W.C."/>
        </authorList>
    </citation>
    <scope>NUCLEOTIDE SEQUENCE</scope>
    <source>
        <strain evidence="3">Rmic-2018</strain>
    </source>
</reference>
<dbReference type="AlphaFoldDB" id="A0A9J6E5W2"/>
<feature type="compositionally biased region" description="Polar residues" evidence="1">
    <location>
        <begin position="242"/>
        <end position="267"/>
    </location>
</feature>
<dbReference type="Proteomes" id="UP000821866">
    <property type="component" value="Chromosome 3"/>
</dbReference>
<feature type="region of interest" description="Disordered" evidence="1">
    <location>
        <begin position="205"/>
        <end position="315"/>
    </location>
</feature>